<gene>
    <name evidence="1" type="ORF">POT9AD_1349</name>
</gene>
<name>A0A653B1T9_ECTOL</name>
<organism evidence="1">
    <name type="scientific">Ectopseudomonas oleovorans</name>
    <name type="common">Pseudomonas oleovorans</name>
    <dbReference type="NCBI Taxonomy" id="301"/>
    <lineage>
        <taxon>Bacteria</taxon>
        <taxon>Pseudomonadati</taxon>
        <taxon>Pseudomonadota</taxon>
        <taxon>Gammaproteobacteria</taxon>
        <taxon>Pseudomonadales</taxon>
        <taxon>Pseudomonadaceae</taxon>
        <taxon>Ectopseudomonas</taxon>
    </lineage>
</organism>
<dbReference type="AlphaFoldDB" id="A0A653B1T9"/>
<dbReference type="EMBL" id="LR130779">
    <property type="protein sequence ID" value="VDN62336.1"/>
    <property type="molecule type" value="Genomic_DNA"/>
</dbReference>
<reference evidence="1" key="1">
    <citation type="submission" date="2018-11" db="EMBL/GenBank/DDBJ databases">
        <authorList>
            <consortium name="Genoscope - CEA"/>
            <person name="William W."/>
        </authorList>
    </citation>
    <scope>NUCLEOTIDE SEQUENCE [LARGE SCALE GENOMIC DNA]</scope>
    <source>
        <strain evidence="1">T9AD</strain>
    </source>
</reference>
<evidence type="ECO:0000313" key="1">
    <source>
        <dbReference type="EMBL" id="VDN62336.1"/>
    </source>
</evidence>
<proteinExistence type="predicted"/>
<accession>A0A653B1T9</accession>
<protein>
    <submittedName>
        <fullName evidence="1">Uncharacterized protein</fullName>
    </submittedName>
</protein>
<sequence length="93" mass="10453">MRHVPQRTGRTDGRRAWRKPEADETLWSWLALAGQCTAVNLGAEPARRTQCRSSFNRNGAQRKPHSQAARRACSLPTEAFARCCTFSLRHCAA</sequence>